<dbReference type="PROSITE" id="PS51257">
    <property type="entry name" value="PROKAR_LIPOPROTEIN"/>
    <property type="match status" value="1"/>
</dbReference>
<gene>
    <name evidence="2" type="ORF">RHP51_08600</name>
</gene>
<accession>A0ABY9XXK0</accession>
<dbReference type="Proteomes" id="UP001302806">
    <property type="component" value="Chromosome"/>
</dbReference>
<evidence type="ECO:0000256" key="1">
    <source>
        <dbReference type="ARBA" id="ARBA00022729"/>
    </source>
</evidence>
<dbReference type="PANTHER" id="PTHR44103">
    <property type="entry name" value="PROPROTEIN CONVERTASE P"/>
    <property type="match status" value="1"/>
</dbReference>
<dbReference type="PANTHER" id="PTHR44103:SF1">
    <property type="entry name" value="PROPROTEIN CONVERTASE P"/>
    <property type="match status" value="1"/>
</dbReference>
<protein>
    <submittedName>
        <fullName evidence="2">VCBS repeat-containing protein</fullName>
    </submittedName>
</protein>
<proteinExistence type="predicted"/>
<name>A0ABY9XXK0_9FLAO</name>
<organism evidence="2 3">
    <name type="scientific">Thalassobellus suaedae</name>
    <dbReference type="NCBI Taxonomy" id="3074124"/>
    <lineage>
        <taxon>Bacteria</taxon>
        <taxon>Pseudomonadati</taxon>
        <taxon>Bacteroidota</taxon>
        <taxon>Flavobacteriia</taxon>
        <taxon>Flavobacteriales</taxon>
        <taxon>Flavobacteriaceae</taxon>
        <taxon>Thalassobellus</taxon>
    </lineage>
</organism>
<dbReference type="RefSeq" id="WP_415866922.1">
    <property type="nucleotide sequence ID" value="NZ_CP134537.1"/>
</dbReference>
<dbReference type="SUPFAM" id="SSF69318">
    <property type="entry name" value="Integrin alpha N-terminal domain"/>
    <property type="match status" value="1"/>
</dbReference>
<dbReference type="Pfam" id="PF13517">
    <property type="entry name" value="FG-GAP_3"/>
    <property type="match status" value="2"/>
</dbReference>
<dbReference type="Gene3D" id="2.130.10.130">
    <property type="entry name" value="Integrin alpha, N-terminal"/>
    <property type="match status" value="2"/>
</dbReference>
<dbReference type="InterPro" id="IPR013517">
    <property type="entry name" value="FG-GAP"/>
</dbReference>
<sequence length="526" mass="59629">MKRKLFFLYIVLFVLIISCKKNSKEIPSNDLKQVNELEYSGEELAKMYCVSCHIFTEPKLLDKKTWKYGLLPQMGYRMGIYHNTPRKSLIESGPGGKLVESRGIFPIEPNISEKEWQLINNYFYDNAPDSLIVPKKDLKTSIKGLKVKIPEFHVSPPMVTAIKYNTELNQVYIADAKADFSTINILDKDLKSISTLALPSPISHIDYKKDTIYATLMGGFMPTDAPSGSIIKIFKLPGQTEYKGFSSILKNIQRPVHTTYTDINGDKKEDIIVCEYGNHTGKLSLYLKNNLGKYDKKILSNNPGASSVTVKDLNKDGLLDIISLMAQGNEEINVYYNLGNGEFKFKNLIKFPPCFGSVSFSMIDWNKDGFEDIIYVNGDNADYSMVSKPYHGLRIYLNDGENNFKESFFQHQNGAYKSITHDFDKDGDLDITLTSFFPDLINEPEEGFIYMDNISTKDSIKFNLKTFKQASLGRWLIIEKTDFDKNNFPELLLGSFTGMGINGDSDGKVGKKFMDTSPTIMTLKFD</sequence>
<dbReference type="InterPro" id="IPR028994">
    <property type="entry name" value="Integrin_alpha_N"/>
</dbReference>
<evidence type="ECO:0000313" key="3">
    <source>
        <dbReference type="Proteomes" id="UP001302806"/>
    </source>
</evidence>
<evidence type="ECO:0000313" key="2">
    <source>
        <dbReference type="EMBL" id="WNH10686.1"/>
    </source>
</evidence>
<reference evidence="2 3" key="1">
    <citation type="submission" date="2023-09" db="EMBL/GenBank/DDBJ databases">
        <title>Thalassobella suaedae gen. nov., sp. nov., a marine bacterium of the family Flavobacteriaceae isolated from a halophyte Suaeda japonica.</title>
        <authorList>
            <person name="Lee S.Y."/>
            <person name="Hwang C.Y."/>
        </authorList>
    </citation>
    <scope>NUCLEOTIDE SEQUENCE [LARGE SCALE GENOMIC DNA]</scope>
    <source>
        <strain evidence="2 3">HL-DH14</strain>
    </source>
</reference>
<keyword evidence="1" id="KW-0732">Signal</keyword>
<dbReference type="EMBL" id="CP134537">
    <property type="protein sequence ID" value="WNH10686.1"/>
    <property type="molecule type" value="Genomic_DNA"/>
</dbReference>